<protein>
    <submittedName>
        <fullName evidence="1">Uncharacterized protein</fullName>
    </submittedName>
</protein>
<organism evidence="1 2">
    <name type="scientific">Methylocaldum marinum</name>
    <dbReference type="NCBI Taxonomy" id="1432792"/>
    <lineage>
        <taxon>Bacteria</taxon>
        <taxon>Pseudomonadati</taxon>
        <taxon>Pseudomonadota</taxon>
        <taxon>Gammaproteobacteria</taxon>
        <taxon>Methylococcales</taxon>
        <taxon>Methylococcaceae</taxon>
        <taxon>Methylocaldum</taxon>
    </lineage>
</organism>
<reference evidence="1 2" key="1">
    <citation type="submission" date="2016-12" db="EMBL/GenBank/DDBJ databases">
        <title>Genome sequencing of Methylocaldum marinum.</title>
        <authorList>
            <person name="Takeuchi M."/>
            <person name="Kamagata Y."/>
            <person name="Hiraoka S."/>
            <person name="Oshima K."/>
            <person name="Hattori M."/>
            <person name="Iwasaki W."/>
        </authorList>
    </citation>
    <scope>NUCLEOTIDE SEQUENCE [LARGE SCALE GENOMIC DNA]</scope>
    <source>
        <strain evidence="1 2">S8</strain>
    </source>
</reference>
<evidence type="ECO:0000313" key="2">
    <source>
        <dbReference type="Proteomes" id="UP000266313"/>
    </source>
</evidence>
<keyword evidence="2" id="KW-1185">Reference proteome</keyword>
<dbReference type="RefSeq" id="WP_119629178.1">
    <property type="nucleotide sequence ID" value="NZ_AP017928.1"/>
</dbReference>
<dbReference type="EMBL" id="AP017928">
    <property type="protein sequence ID" value="BBA33581.1"/>
    <property type="molecule type" value="Genomic_DNA"/>
</dbReference>
<gene>
    <name evidence="1" type="ORF">sS8_1623</name>
</gene>
<dbReference type="KEGG" id="mmai:sS8_1623"/>
<sequence>MLAGCADTTAYRAPVSTFQDASSVTVHSARIYLTQLNKIERDAYIRRQAASNRHIRLDEIEKTQSFSPEEIAVRLAALDSLSRYGELLGYLANSEAPERITASASDLADSLQKLSNNVSLLAKRPTNDRFVNSAGPAVKIVGEVARIAGEKKIQAALDHAILSGEAPIRDLIHAIRDDITIAYERKRNALSAQRVDYVDAYEDTLGAKADFDQRRQRADELIAYLDVWESFPLTNPNEGLNAMADAYSALVAYARSPKTPTDLSSLADQIELFAARANRVGMAIQQIEKNF</sequence>
<dbReference type="AlphaFoldDB" id="A0A250KRI0"/>
<name>A0A250KRI0_9GAMM</name>
<proteinExistence type="predicted"/>
<accession>A0A250KRI0</accession>
<evidence type="ECO:0000313" key="1">
    <source>
        <dbReference type="EMBL" id="BBA33581.1"/>
    </source>
</evidence>
<dbReference type="Proteomes" id="UP000266313">
    <property type="component" value="Chromosome"/>
</dbReference>